<feature type="transmembrane region" description="Helical" evidence="1">
    <location>
        <begin position="186"/>
        <end position="202"/>
    </location>
</feature>
<feature type="transmembrane region" description="Helical" evidence="1">
    <location>
        <begin position="164"/>
        <end position="180"/>
    </location>
</feature>
<feature type="transmembrane region" description="Helical" evidence="1">
    <location>
        <begin position="136"/>
        <end position="157"/>
    </location>
</feature>
<dbReference type="EMBL" id="JARBHB010000004">
    <property type="protein sequence ID" value="KAJ8886266.1"/>
    <property type="molecule type" value="Genomic_DNA"/>
</dbReference>
<name>A0ABQ9HQB3_9NEOP</name>
<dbReference type="Proteomes" id="UP001159363">
    <property type="component" value="Chromosome X"/>
</dbReference>
<reference evidence="2 3" key="1">
    <citation type="submission" date="2023-02" db="EMBL/GenBank/DDBJ databases">
        <title>LHISI_Scaffold_Assembly.</title>
        <authorList>
            <person name="Stuart O.P."/>
            <person name="Cleave R."/>
            <person name="Magrath M.J.L."/>
            <person name="Mikheyev A.S."/>
        </authorList>
    </citation>
    <scope>NUCLEOTIDE SEQUENCE [LARGE SCALE GENOMIC DNA]</scope>
    <source>
        <strain evidence="2">Daus_M_001</strain>
        <tissue evidence="2">Leg muscle</tissue>
    </source>
</reference>
<accession>A0ABQ9HQB3</accession>
<evidence type="ECO:0000256" key="1">
    <source>
        <dbReference type="SAM" id="Phobius"/>
    </source>
</evidence>
<keyword evidence="1" id="KW-1133">Transmembrane helix</keyword>
<evidence type="ECO:0000313" key="2">
    <source>
        <dbReference type="EMBL" id="KAJ8886266.1"/>
    </source>
</evidence>
<keyword evidence="1" id="KW-0812">Transmembrane</keyword>
<gene>
    <name evidence="2" type="ORF">PR048_012475</name>
</gene>
<sequence>MESRRVGVCLMTSKPLSGIRCRLFASHEGEQGSIPGGVALRSSHVGIVLDDAAGRRVFSGISRFPPPLYSYVAPYSPRFTLIGSQDLAVKSHLNLPTPITPRFVSLESRIPPRRKKVADKDECGFISHCTCRKNPMPAMLMPSNVVMNVLVMMLSVVMMNVKQVVLVSSCVVMSILFAAVLDTFHLGRELSFCRTILLLLLVRTRRRRMKRLNGSLTGCGPFPRQL</sequence>
<keyword evidence="3" id="KW-1185">Reference proteome</keyword>
<evidence type="ECO:0008006" key="4">
    <source>
        <dbReference type="Google" id="ProtNLM"/>
    </source>
</evidence>
<comment type="caution">
    <text evidence="2">The sequence shown here is derived from an EMBL/GenBank/DDBJ whole genome shotgun (WGS) entry which is preliminary data.</text>
</comment>
<keyword evidence="1" id="KW-0472">Membrane</keyword>
<proteinExistence type="predicted"/>
<evidence type="ECO:0000313" key="3">
    <source>
        <dbReference type="Proteomes" id="UP001159363"/>
    </source>
</evidence>
<protein>
    <recommendedName>
        <fullName evidence="4">Transmembrane protein</fullName>
    </recommendedName>
</protein>
<organism evidence="2 3">
    <name type="scientific">Dryococelus australis</name>
    <dbReference type="NCBI Taxonomy" id="614101"/>
    <lineage>
        <taxon>Eukaryota</taxon>
        <taxon>Metazoa</taxon>
        <taxon>Ecdysozoa</taxon>
        <taxon>Arthropoda</taxon>
        <taxon>Hexapoda</taxon>
        <taxon>Insecta</taxon>
        <taxon>Pterygota</taxon>
        <taxon>Neoptera</taxon>
        <taxon>Polyneoptera</taxon>
        <taxon>Phasmatodea</taxon>
        <taxon>Verophasmatodea</taxon>
        <taxon>Anareolatae</taxon>
        <taxon>Phasmatidae</taxon>
        <taxon>Eurycanthinae</taxon>
        <taxon>Dryococelus</taxon>
    </lineage>
</organism>